<dbReference type="Gene3D" id="2.170.130.30">
    <property type="match status" value="1"/>
</dbReference>
<accession>A0A8J6JCK4</accession>
<evidence type="ECO:0000259" key="2">
    <source>
        <dbReference type="Pfam" id="PF14478"/>
    </source>
</evidence>
<dbReference type="EMBL" id="JACOPP010000006">
    <property type="protein sequence ID" value="MBC5733343.1"/>
    <property type="molecule type" value="Genomic_DNA"/>
</dbReference>
<protein>
    <submittedName>
        <fullName evidence="3">DUF4430 domain-containing protein</fullName>
    </submittedName>
</protein>
<feature type="domain" description="Transcobalamin-like C-terminal" evidence="2">
    <location>
        <begin position="78"/>
        <end position="129"/>
    </location>
</feature>
<keyword evidence="4" id="KW-1185">Reference proteome</keyword>
<keyword evidence="1" id="KW-1133">Transmembrane helix</keyword>
<evidence type="ECO:0000313" key="3">
    <source>
        <dbReference type="EMBL" id="MBC5733343.1"/>
    </source>
</evidence>
<sequence length="141" mass="14936">MSKANKAKGGNRTVVIAAIGLAIVVAALLLVWRTMGPQSAAGGKTVTVQVVHEDGSSRDFTLNTDEEFLGAALIADGVVEDNQSAYGLYILTADGETADESKQEWWKLTKEGEMVNTGADVTPIADGEHYELTLTVGYDGF</sequence>
<dbReference type="RefSeq" id="WP_186907243.1">
    <property type="nucleotide sequence ID" value="NZ_JACOPP010000006.1"/>
</dbReference>
<dbReference type="InterPro" id="IPR027954">
    <property type="entry name" value="Transcobalamin-like_C"/>
</dbReference>
<feature type="transmembrane region" description="Helical" evidence="1">
    <location>
        <begin position="12"/>
        <end position="32"/>
    </location>
</feature>
<reference evidence="3" key="1">
    <citation type="submission" date="2020-08" db="EMBL/GenBank/DDBJ databases">
        <title>Genome public.</title>
        <authorList>
            <person name="Liu C."/>
            <person name="Sun Q."/>
        </authorList>
    </citation>
    <scope>NUCLEOTIDE SEQUENCE</scope>
    <source>
        <strain evidence="3">NSJ-51</strain>
    </source>
</reference>
<evidence type="ECO:0000256" key="1">
    <source>
        <dbReference type="SAM" id="Phobius"/>
    </source>
</evidence>
<proteinExistence type="predicted"/>
<dbReference type="Proteomes" id="UP000661435">
    <property type="component" value="Unassembled WGS sequence"/>
</dbReference>
<keyword evidence="1" id="KW-0812">Transmembrane</keyword>
<dbReference type="Pfam" id="PF14478">
    <property type="entry name" value="DUF4430"/>
    <property type="match status" value="1"/>
</dbReference>
<comment type="caution">
    <text evidence="3">The sequence shown here is derived from an EMBL/GenBank/DDBJ whole genome shotgun (WGS) entry which is preliminary data.</text>
</comment>
<evidence type="ECO:0000313" key="4">
    <source>
        <dbReference type="Proteomes" id="UP000661435"/>
    </source>
</evidence>
<dbReference type="AlphaFoldDB" id="A0A8J6JCK4"/>
<name>A0A8J6JCK4_9FIRM</name>
<keyword evidence="1" id="KW-0472">Membrane</keyword>
<organism evidence="3 4">
    <name type="scientific">Lawsonibacter hominis</name>
    <dbReference type="NCBI Taxonomy" id="2763053"/>
    <lineage>
        <taxon>Bacteria</taxon>
        <taxon>Bacillati</taxon>
        <taxon>Bacillota</taxon>
        <taxon>Clostridia</taxon>
        <taxon>Eubacteriales</taxon>
        <taxon>Oscillospiraceae</taxon>
        <taxon>Lawsonibacter</taxon>
    </lineage>
</organism>
<gene>
    <name evidence="3" type="ORF">H8S57_06340</name>
</gene>